<sequence>MPRDDLTFRRRSEISDLAFTLLGGRVAARDFLLGPVPDHACTVLEIATGSSIGQAQITSMLWKIAARRVRRYQ</sequence>
<evidence type="ECO:0000313" key="2">
    <source>
        <dbReference type="Proteomes" id="UP000015527"/>
    </source>
</evidence>
<accession>T0IEH8</accession>
<name>T0IEH8_9SPHN</name>
<dbReference type="Proteomes" id="UP000015527">
    <property type="component" value="Unassembled WGS sequence"/>
</dbReference>
<comment type="caution">
    <text evidence="1">The sequence shown here is derived from an EMBL/GenBank/DDBJ whole genome shotgun (WGS) entry which is preliminary data.</text>
</comment>
<protein>
    <submittedName>
        <fullName evidence="1">Uncharacterized protein</fullName>
    </submittedName>
</protein>
<reference evidence="1 2" key="1">
    <citation type="journal article" date="2013" name="Genome Announc.">
        <title>Genome Sequence of Novosphingobium lindaniclasticum LE124T, Isolated from a Hexachlorocyclohexane Dumpsite.</title>
        <authorList>
            <person name="Saxena A."/>
            <person name="Nayyar N."/>
            <person name="Sangwan N."/>
            <person name="Kumari R."/>
            <person name="Khurana J.P."/>
            <person name="Lal R."/>
        </authorList>
    </citation>
    <scope>NUCLEOTIDE SEQUENCE [LARGE SCALE GENOMIC DNA]</scope>
    <source>
        <strain evidence="1 2">LE124</strain>
    </source>
</reference>
<proteinExistence type="predicted"/>
<dbReference type="EMBL" id="ATHL01000150">
    <property type="protein sequence ID" value="EQB08069.1"/>
    <property type="molecule type" value="Genomic_DNA"/>
</dbReference>
<dbReference type="PATRIC" id="fig|1096930.3.peg.4266"/>
<keyword evidence="2" id="KW-1185">Reference proteome</keyword>
<evidence type="ECO:0000313" key="1">
    <source>
        <dbReference type="EMBL" id="EQB08069.1"/>
    </source>
</evidence>
<dbReference type="AlphaFoldDB" id="T0IEH8"/>
<gene>
    <name evidence="1" type="ORF">L284_21715</name>
</gene>
<organism evidence="1 2">
    <name type="scientific">Novosphingobium lindaniclasticum LE124</name>
    <dbReference type="NCBI Taxonomy" id="1096930"/>
    <lineage>
        <taxon>Bacteria</taxon>
        <taxon>Pseudomonadati</taxon>
        <taxon>Pseudomonadota</taxon>
        <taxon>Alphaproteobacteria</taxon>
        <taxon>Sphingomonadales</taxon>
        <taxon>Sphingomonadaceae</taxon>
        <taxon>Novosphingobium</taxon>
    </lineage>
</organism>